<dbReference type="PANTHER" id="PTHR11361">
    <property type="entry name" value="DNA MISMATCH REPAIR PROTEIN MUTS FAMILY MEMBER"/>
    <property type="match status" value="1"/>
</dbReference>
<dbReference type="GO" id="GO:0140664">
    <property type="term" value="F:ATP-dependent DNA damage sensor activity"/>
    <property type="evidence" value="ECO:0007669"/>
    <property type="project" value="InterPro"/>
</dbReference>
<dbReference type="PANTHER" id="PTHR11361:SF14">
    <property type="entry name" value="DNA MISMATCH REPAIR PROTEIN MUTS, TYPE 2"/>
    <property type="match status" value="1"/>
</dbReference>
<evidence type="ECO:0000313" key="7">
    <source>
        <dbReference type="EMBL" id="CAH0371391.1"/>
    </source>
</evidence>
<keyword evidence="2" id="KW-0067">ATP-binding</keyword>
<dbReference type="Proteomes" id="UP000789595">
    <property type="component" value="Unassembled WGS sequence"/>
</dbReference>
<dbReference type="InterPro" id="IPR000432">
    <property type="entry name" value="DNA_mismatch_repair_MutS_C"/>
</dbReference>
<proteinExistence type="predicted"/>
<dbReference type="SMART" id="SM00534">
    <property type="entry name" value="MUTSac"/>
    <property type="match status" value="1"/>
</dbReference>
<dbReference type="GO" id="GO:0006298">
    <property type="term" value="P:mismatch repair"/>
    <property type="evidence" value="ECO:0007669"/>
    <property type="project" value="InterPro"/>
</dbReference>
<dbReference type="InterPro" id="IPR027417">
    <property type="entry name" value="P-loop_NTPase"/>
</dbReference>
<reference evidence="7" key="1">
    <citation type="submission" date="2021-11" db="EMBL/GenBank/DDBJ databases">
        <authorList>
            <consortium name="Genoscope - CEA"/>
            <person name="William W."/>
        </authorList>
    </citation>
    <scope>NUCLEOTIDE SEQUENCE</scope>
</reference>
<dbReference type="OrthoDB" id="5587164at2759"/>
<evidence type="ECO:0000259" key="6">
    <source>
        <dbReference type="SMART" id="SM00534"/>
    </source>
</evidence>
<evidence type="ECO:0000256" key="4">
    <source>
        <dbReference type="SAM" id="Coils"/>
    </source>
</evidence>
<dbReference type="InterPro" id="IPR045076">
    <property type="entry name" value="MutS"/>
</dbReference>
<keyword evidence="8" id="KW-1185">Reference proteome</keyword>
<evidence type="ECO:0000256" key="3">
    <source>
        <dbReference type="ARBA" id="ARBA00023125"/>
    </source>
</evidence>
<dbReference type="AlphaFoldDB" id="A0A8J2SIC4"/>
<dbReference type="Gene3D" id="3.40.50.300">
    <property type="entry name" value="P-loop containing nucleotide triphosphate hydrolases"/>
    <property type="match status" value="1"/>
</dbReference>
<feature type="chain" id="PRO_5035166640" description="DNA mismatch repair proteins mutS family domain-containing protein" evidence="5">
    <location>
        <begin position="16"/>
        <end position="750"/>
    </location>
</feature>
<keyword evidence="1" id="KW-0547">Nucleotide-binding</keyword>
<dbReference type="SUPFAM" id="SSF48334">
    <property type="entry name" value="DNA repair protein MutS, domain III"/>
    <property type="match status" value="1"/>
</dbReference>
<protein>
    <recommendedName>
        <fullName evidence="6">DNA mismatch repair proteins mutS family domain-containing protein</fullName>
    </recommendedName>
</protein>
<sequence>MKLHLWAALLPAASALITTPPRHRAITQQRAALTPPSLEAASFDALGGNTVLKALRRRCVGRRAQRLFAAYNATRPADYAETLAAHDASEKLEPFLGRDVADDVLEAAKSGASVTADDLAAAADATAAVTEAATWAAEADTELPTAALLAAAPATRAFEADAFERDEHGCMTTALADTPALAEARHAVTKARARLATAVASERAEHDGLFELEKDRFVVPVKSATPPKALGRKRGASRSGRSSYVEPHGCAAAADAVEAALSALETAETQRLAELTAQLSKTADPLRAALEAVAALDAARARALCGFDDLQGVVPESGACLDLVGARDPTLLLDAAVDSVVPIDVIAARGGAVVVSGPNGGGKTSLLRTVGLAAILTRLGVPVPATRAAVPSYGRVLADVDGAARTAFPQRSTYEARCRTLAAALESDDVLALLDELGGATDVAEGAAVATAALDALCDNGATTVCATHVAALKALPARDPRYLSLAFRVDEAGRPTFSPRPGAPGKADALAAAARSGLPDAVVRRAEELLVAETPAAPADANADALWSALDAARAEAADAAQAAADEREQLGEERAALRAAVADATERASRRARMAATRLEKREAKLEGMFRELNKFEYDAKRVVGATLDAARLENKEGRTDAVAAVLASHGLAAVPPGKDVKVGDDLLHVAGVDVEAGTVRVLAGVVASIDVDVVSFELPDGTVLEKIPRSSLAKWDVPYLADGTEVLAPAATPSAASARGRRHARYR</sequence>
<keyword evidence="3" id="KW-0238">DNA-binding</keyword>
<dbReference type="InterPro" id="IPR036187">
    <property type="entry name" value="DNA_mismatch_repair_MutS_sf"/>
</dbReference>
<evidence type="ECO:0000256" key="5">
    <source>
        <dbReference type="SAM" id="SignalP"/>
    </source>
</evidence>
<dbReference type="GO" id="GO:0030983">
    <property type="term" value="F:mismatched DNA binding"/>
    <property type="evidence" value="ECO:0007669"/>
    <property type="project" value="InterPro"/>
</dbReference>
<evidence type="ECO:0000256" key="2">
    <source>
        <dbReference type="ARBA" id="ARBA00022840"/>
    </source>
</evidence>
<keyword evidence="5" id="KW-0732">Signal</keyword>
<feature type="signal peptide" evidence="5">
    <location>
        <begin position="1"/>
        <end position="15"/>
    </location>
</feature>
<evidence type="ECO:0000313" key="8">
    <source>
        <dbReference type="Proteomes" id="UP000789595"/>
    </source>
</evidence>
<name>A0A8J2SIC4_9STRA</name>
<accession>A0A8J2SIC4</accession>
<dbReference type="GO" id="GO:0005524">
    <property type="term" value="F:ATP binding"/>
    <property type="evidence" value="ECO:0007669"/>
    <property type="project" value="UniProtKB-KW"/>
</dbReference>
<evidence type="ECO:0000256" key="1">
    <source>
        <dbReference type="ARBA" id="ARBA00022741"/>
    </source>
</evidence>
<keyword evidence="4" id="KW-0175">Coiled coil</keyword>
<feature type="coiled-coil region" evidence="4">
    <location>
        <begin position="551"/>
        <end position="589"/>
    </location>
</feature>
<organism evidence="7 8">
    <name type="scientific">Pelagomonas calceolata</name>
    <dbReference type="NCBI Taxonomy" id="35677"/>
    <lineage>
        <taxon>Eukaryota</taxon>
        <taxon>Sar</taxon>
        <taxon>Stramenopiles</taxon>
        <taxon>Ochrophyta</taxon>
        <taxon>Pelagophyceae</taxon>
        <taxon>Pelagomonadales</taxon>
        <taxon>Pelagomonadaceae</taxon>
        <taxon>Pelagomonas</taxon>
    </lineage>
</organism>
<dbReference type="SUPFAM" id="SSF52540">
    <property type="entry name" value="P-loop containing nucleoside triphosphate hydrolases"/>
    <property type="match status" value="1"/>
</dbReference>
<feature type="domain" description="DNA mismatch repair proteins mutS family" evidence="6">
    <location>
        <begin position="350"/>
        <end position="532"/>
    </location>
</feature>
<dbReference type="EMBL" id="CAKKNE010000003">
    <property type="protein sequence ID" value="CAH0371391.1"/>
    <property type="molecule type" value="Genomic_DNA"/>
</dbReference>
<gene>
    <name evidence="7" type="ORF">PECAL_3P13300</name>
</gene>
<dbReference type="Pfam" id="PF00488">
    <property type="entry name" value="MutS_V"/>
    <property type="match status" value="1"/>
</dbReference>
<comment type="caution">
    <text evidence="7">The sequence shown here is derived from an EMBL/GenBank/DDBJ whole genome shotgun (WGS) entry which is preliminary data.</text>
</comment>